<evidence type="ECO:0000256" key="3">
    <source>
        <dbReference type="ARBA" id="ARBA00004991"/>
    </source>
</evidence>
<keyword evidence="8 16" id="KW-1133">Transmembrane helix</keyword>
<evidence type="ECO:0000256" key="15">
    <source>
        <dbReference type="SAM" id="MobiDB-lite"/>
    </source>
</evidence>
<dbReference type="InterPro" id="IPR001356">
    <property type="entry name" value="HD"/>
</dbReference>
<keyword evidence="12 14" id="KW-0539">Nucleus</keyword>
<dbReference type="GO" id="GO:0050291">
    <property type="term" value="F:sphingosine N-acyltransferase activity"/>
    <property type="evidence" value="ECO:0007669"/>
    <property type="project" value="InterPro"/>
</dbReference>
<evidence type="ECO:0000256" key="16">
    <source>
        <dbReference type="SAM" id="Phobius"/>
    </source>
</evidence>
<name>A0AAW0HEB7_MYOGA</name>
<keyword evidence="9" id="KW-0443">Lipid metabolism</keyword>
<keyword evidence="6 13" id="KW-0812">Transmembrane</keyword>
<dbReference type="EMBL" id="JBBHLL010000609">
    <property type="protein sequence ID" value="KAK7799482.1"/>
    <property type="molecule type" value="Genomic_DNA"/>
</dbReference>
<feature type="domain" description="TLC" evidence="18">
    <location>
        <begin position="86"/>
        <end position="315"/>
    </location>
</feature>
<dbReference type="PANTHER" id="PTHR12560:SF6">
    <property type="entry name" value="CERAMIDE SYNTHASE 4"/>
    <property type="match status" value="1"/>
</dbReference>
<dbReference type="Pfam" id="PF00046">
    <property type="entry name" value="Homeodomain"/>
    <property type="match status" value="1"/>
</dbReference>
<dbReference type="Pfam" id="PF03798">
    <property type="entry name" value="TRAM_LAG1_CLN8"/>
    <property type="match status" value="1"/>
</dbReference>
<evidence type="ECO:0000256" key="11">
    <source>
        <dbReference type="ARBA" id="ARBA00049036"/>
    </source>
</evidence>
<feature type="transmembrane region" description="Helical" evidence="16">
    <location>
        <begin position="285"/>
        <end position="311"/>
    </location>
</feature>
<evidence type="ECO:0000256" key="9">
    <source>
        <dbReference type="ARBA" id="ARBA00023098"/>
    </source>
</evidence>
<evidence type="ECO:0000313" key="20">
    <source>
        <dbReference type="Proteomes" id="UP001488838"/>
    </source>
</evidence>
<evidence type="ECO:0000256" key="12">
    <source>
        <dbReference type="PROSITE-ProRule" id="PRU00108"/>
    </source>
</evidence>
<feature type="domain" description="Homeobox" evidence="17">
    <location>
        <begin position="84"/>
        <end position="128"/>
    </location>
</feature>
<dbReference type="GO" id="GO:0005634">
    <property type="term" value="C:nucleus"/>
    <property type="evidence" value="ECO:0007669"/>
    <property type="project" value="UniProtKB-SubCell"/>
</dbReference>
<dbReference type="CDD" id="cd00086">
    <property type="entry name" value="homeodomain"/>
    <property type="match status" value="1"/>
</dbReference>
<comment type="catalytic activity">
    <reaction evidence="11">
        <text>sphinganine + octadecanoyl-CoA = N-(octadecanoyl)-sphinganine + CoA + H(+)</text>
        <dbReference type="Rhea" id="RHEA:36547"/>
        <dbReference type="ChEBI" id="CHEBI:15378"/>
        <dbReference type="ChEBI" id="CHEBI:57287"/>
        <dbReference type="ChEBI" id="CHEBI:57394"/>
        <dbReference type="ChEBI" id="CHEBI:57817"/>
        <dbReference type="ChEBI" id="CHEBI:67033"/>
    </reaction>
    <physiologicalReaction direction="left-to-right" evidence="11">
        <dbReference type="Rhea" id="RHEA:36548"/>
    </physiologicalReaction>
</comment>
<feature type="transmembrane region" description="Helical" evidence="16">
    <location>
        <begin position="140"/>
        <end position="158"/>
    </location>
</feature>
<comment type="pathway">
    <text evidence="2">Lipid metabolism; sphingolipid metabolism.</text>
</comment>
<dbReference type="GO" id="GO:0005789">
    <property type="term" value="C:endoplasmic reticulum membrane"/>
    <property type="evidence" value="ECO:0007669"/>
    <property type="project" value="UniProtKB-SubCell"/>
</dbReference>
<dbReference type="GO" id="GO:0003677">
    <property type="term" value="F:DNA binding"/>
    <property type="evidence" value="ECO:0007669"/>
    <property type="project" value="UniProtKB-UniRule"/>
</dbReference>
<evidence type="ECO:0008006" key="21">
    <source>
        <dbReference type="Google" id="ProtNLM"/>
    </source>
</evidence>
<evidence type="ECO:0000256" key="6">
    <source>
        <dbReference type="ARBA" id="ARBA00022692"/>
    </source>
</evidence>
<evidence type="ECO:0000256" key="5">
    <source>
        <dbReference type="ARBA" id="ARBA00022679"/>
    </source>
</evidence>
<dbReference type="FunFam" id="1.10.10.60:FF:000020">
    <property type="entry name" value="Ceramide synthase 5"/>
    <property type="match status" value="1"/>
</dbReference>
<evidence type="ECO:0000259" key="17">
    <source>
        <dbReference type="PROSITE" id="PS50071"/>
    </source>
</evidence>
<evidence type="ECO:0000256" key="7">
    <source>
        <dbReference type="ARBA" id="ARBA00022824"/>
    </source>
</evidence>
<keyword evidence="7" id="KW-0256">Endoplasmic reticulum</keyword>
<proteinExistence type="predicted"/>
<sequence>MLFSFNEWLWQEKYWLPPNNTWAQLEDRDGLVFAHPHHMLAALPVALVLVAVRIVFERFVALPLSRWMGVRDQMRRQMKPNPVLEKYFLRMGQRPVETQMVLLAAQCGLTLRQTQRWFRRRRNQERPCLSKKFCEASWRFVFYLCSFVGGISVLYHTLNLALYWWYLLELGFYISLLITLPFDIKRKDFKEQVVHHFVTVGLIAFSYSSNLLRIGSVVLLLHDCSDYLLEACKMFNYSHFRRVCNALFIIFSLVFFYTRLIFFPTKVLYSTLFDSIKNRSPFFGYYYFNVLLLMLQILHVYWFCLILRMIFSFLWKGQMAKDIRSDAEESDSSDDGAVPESPQLKNGVTRGSVPAIANGPRSRAAGRLANGHTQST</sequence>
<protein>
    <recommendedName>
        <fullName evidence="21">Ceramide synthase 4</fullName>
    </recommendedName>
</protein>
<feature type="region of interest" description="Disordered" evidence="15">
    <location>
        <begin position="328"/>
        <end position="376"/>
    </location>
</feature>
<dbReference type="Proteomes" id="UP001488838">
    <property type="component" value="Unassembled WGS sequence"/>
</dbReference>
<evidence type="ECO:0000256" key="8">
    <source>
        <dbReference type="ARBA" id="ARBA00022989"/>
    </source>
</evidence>
<evidence type="ECO:0000256" key="2">
    <source>
        <dbReference type="ARBA" id="ARBA00004760"/>
    </source>
</evidence>
<dbReference type="InterPro" id="IPR006634">
    <property type="entry name" value="TLC-dom"/>
</dbReference>
<keyword evidence="12 14" id="KW-0371">Homeobox</keyword>
<dbReference type="InterPro" id="IPR009057">
    <property type="entry name" value="Homeodomain-like_sf"/>
</dbReference>
<feature type="transmembrane region" description="Helical" evidence="16">
    <location>
        <begin position="38"/>
        <end position="56"/>
    </location>
</feature>
<evidence type="ECO:0000256" key="10">
    <source>
        <dbReference type="ARBA" id="ARBA00023136"/>
    </source>
</evidence>
<comment type="subcellular location">
    <subcellularLocation>
        <location evidence="1">Endoplasmic reticulum membrane</location>
        <topology evidence="1">Multi-pass membrane protein</topology>
    </subcellularLocation>
    <subcellularLocation>
        <location evidence="12 14">Nucleus</location>
    </subcellularLocation>
</comment>
<organism evidence="19 20">
    <name type="scientific">Myodes glareolus</name>
    <name type="common">Bank vole</name>
    <name type="synonym">Clethrionomys glareolus</name>
    <dbReference type="NCBI Taxonomy" id="447135"/>
    <lineage>
        <taxon>Eukaryota</taxon>
        <taxon>Metazoa</taxon>
        <taxon>Chordata</taxon>
        <taxon>Craniata</taxon>
        <taxon>Vertebrata</taxon>
        <taxon>Euteleostomi</taxon>
        <taxon>Mammalia</taxon>
        <taxon>Eutheria</taxon>
        <taxon>Euarchontoglires</taxon>
        <taxon>Glires</taxon>
        <taxon>Rodentia</taxon>
        <taxon>Myomorpha</taxon>
        <taxon>Muroidea</taxon>
        <taxon>Cricetidae</taxon>
        <taxon>Arvicolinae</taxon>
        <taxon>Myodes</taxon>
    </lineage>
</organism>
<dbReference type="PIRSF" id="PIRSF005225">
    <property type="entry name" value="LAG1_LAC1"/>
    <property type="match status" value="1"/>
</dbReference>
<dbReference type="SMART" id="SM00724">
    <property type="entry name" value="TLC"/>
    <property type="match status" value="1"/>
</dbReference>
<comment type="caution">
    <text evidence="19">The sequence shown here is derived from an EMBL/GenBank/DDBJ whole genome shotgun (WGS) entry which is preliminary data.</text>
</comment>
<dbReference type="InterPro" id="IPR016439">
    <property type="entry name" value="Lag1/Lac1-like"/>
</dbReference>
<keyword evidence="10 13" id="KW-0472">Membrane</keyword>
<feature type="DNA-binding region" description="Homeobox" evidence="12">
    <location>
        <begin position="86"/>
        <end position="129"/>
    </location>
</feature>
<keyword evidence="4" id="KW-0444">Lipid biosynthesis</keyword>
<dbReference type="SUPFAM" id="SSF46689">
    <property type="entry name" value="Homeodomain-like"/>
    <property type="match status" value="1"/>
</dbReference>
<gene>
    <name evidence="19" type="ORF">U0070_022606</name>
</gene>
<keyword evidence="12 14" id="KW-0238">DNA-binding</keyword>
<dbReference type="GO" id="GO:0046513">
    <property type="term" value="P:ceramide biosynthetic process"/>
    <property type="evidence" value="ECO:0007669"/>
    <property type="project" value="InterPro"/>
</dbReference>
<keyword evidence="5" id="KW-0808">Transferase</keyword>
<evidence type="ECO:0000256" key="4">
    <source>
        <dbReference type="ARBA" id="ARBA00022516"/>
    </source>
</evidence>
<keyword evidence="20" id="KW-1185">Reference proteome</keyword>
<comment type="pathway">
    <text evidence="3">Sphingolipid metabolism.</text>
</comment>
<dbReference type="AlphaFoldDB" id="A0AAW0HEB7"/>
<feature type="transmembrane region" description="Helical" evidence="16">
    <location>
        <begin position="164"/>
        <end position="182"/>
    </location>
</feature>
<dbReference type="PANTHER" id="PTHR12560">
    <property type="entry name" value="LONGEVITY ASSURANCE FACTOR 1 LAG1"/>
    <property type="match status" value="1"/>
</dbReference>
<reference evidence="19 20" key="1">
    <citation type="journal article" date="2023" name="bioRxiv">
        <title>Conserved and derived expression patterns and positive selection on dental genes reveal complex evolutionary context of ever-growing rodent molars.</title>
        <authorList>
            <person name="Calamari Z.T."/>
            <person name="Song A."/>
            <person name="Cohen E."/>
            <person name="Akter M."/>
            <person name="Roy R.D."/>
            <person name="Hallikas O."/>
            <person name="Christensen M.M."/>
            <person name="Li P."/>
            <person name="Marangoni P."/>
            <person name="Jernvall J."/>
            <person name="Klein O.D."/>
        </authorList>
    </citation>
    <scope>NUCLEOTIDE SEQUENCE [LARGE SCALE GENOMIC DNA]</scope>
    <source>
        <strain evidence="19">V071</strain>
    </source>
</reference>
<evidence type="ECO:0000256" key="14">
    <source>
        <dbReference type="RuleBase" id="RU000682"/>
    </source>
</evidence>
<evidence type="ECO:0000259" key="18">
    <source>
        <dbReference type="PROSITE" id="PS50922"/>
    </source>
</evidence>
<dbReference type="PROSITE" id="PS50071">
    <property type="entry name" value="HOMEOBOX_2"/>
    <property type="match status" value="1"/>
</dbReference>
<feature type="transmembrane region" description="Helical" evidence="16">
    <location>
        <begin position="243"/>
        <end position="265"/>
    </location>
</feature>
<evidence type="ECO:0000256" key="1">
    <source>
        <dbReference type="ARBA" id="ARBA00004477"/>
    </source>
</evidence>
<evidence type="ECO:0000256" key="13">
    <source>
        <dbReference type="PROSITE-ProRule" id="PRU00205"/>
    </source>
</evidence>
<dbReference type="PROSITE" id="PS50922">
    <property type="entry name" value="TLC"/>
    <property type="match status" value="1"/>
</dbReference>
<accession>A0AAW0HEB7</accession>
<dbReference type="Gene3D" id="1.10.10.60">
    <property type="entry name" value="Homeodomain-like"/>
    <property type="match status" value="1"/>
</dbReference>
<evidence type="ECO:0000313" key="19">
    <source>
        <dbReference type="EMBL" id="KAK7799482.1"/>
    </source>
</evidence>